<accession>A0A1B4G278</accession>
<protein>
    <submittedName>
        <fullName evidence="1">Uncharacterized protein</fullName>
    </submittedName>
</protein>
<organism evidence="1 2">
    <name type="scientific">Burkholderia mayonis</name>
    <dbReference type="NCBI Taxonomy" id="1385591"/>
    <lineage>
        <taxon>Bacteria</taxon>
        <taxon>Pseudomonadati</taxon>
        <taxon>Pseudomonadota</taxon>
        <taxon>Betaproteobacteria</taxon>
        <taxon>Burkholderiales</taxon>
        <taxon>Burkholderiaceae</taxon>
        <taxon>Burkholderia</taxon>
        <taxon>pseudomallei group</taxon>
    </lineage>
</organism>
<evidence type="ECO:0000313" key="2">
    <source>
        <dbReference type="Proteomes" id="UP000067711"/>
    </source>
</evidence>
<sequence length="94" mass="10378">MWQRSADPRQTADVNGLVATLESKIGEGLLFDLEKDGPAKCILRSHMEISICQRLGNAGQIGQSSFEWVFVPSRAKGRPIAINSRLEVHGEAMR</sequence>
<reference evidence="1 2" key="1">
    <citation type="submission" date="2015-12" db="EMBL/GenBank/DDBJ databases">
        <title>Diversity of Burkholderia near neighbor genomes.</title>
        <authorList>
            <person name="Sahl J."/>
            <person name="Wagner D."/>
            <person name="Keim P."/>
        </authorList>
    </citation>
    <scope>NUCLEOTIDE SEQUENCE [LARGE SCALE GENOMIC DNA]</scope>
    <source>
        <strain evidence="1 2">BDU8</strain>
    </source>
</reference>
<dbReference type="EMBL" id="CP013389">
    <property type="protein sequence ID" value="AOJ10003.1"/>
    <property type="molecule type" value="Genomic_DNA"/>
</dbReference>
<gene>
    <name evidence="1" type="ORF">WS71_22385</name>
</gene>
<proteinExistence type="predicted"/>
<name>A0A1B4G278_9BURK</name>
<dbReference type="Proteomes" id="UP000067711">
    <property type="component" value="Chromosome 1"/>
</dbReference>
<evidence type="ECO:0000313" key="1">
    <source>
        <dbReference type="EMBL" id="AOJ10003.1"/>
    </source>
</evidence>
<dbReference type="AlphaFoldDB" id="A0A1B4G278"/>